<gene>
    <name evidence="1" type="ORF">NDU88_004726</name>
</gene>
<reference evidence="1" key="1">
    <citation type="journal article" date="2022" name="bioRxiv">
        <title>Sequencing and chromosome-scale assembly of the giantPleurodeles waltlgenome.</title>
        <authorList>
            <person name="Brown T."/>
            <person name="Elewa A."/>
            <person name="Iarovenko S."/>
            <person name="Subramanian E."/>
            <person name="Araus A.J."/>
            <person name="Petzold A."/>
            <person name="Susuki M."/>
            <person name="Suzuki K.-i.T."/>
            <person name="Hayashi T."/>
            <person name="Toyoda A."/>
            <person name="Oliveira C."/>
            <person name="Osipova E."/>
            <person name="Leigh N.D."/>
            <person name="Simon A."/>
            <person name="Yun M.H."/>
        </authorList>
    </citation>
    <scope>NUCLEOTIDE SEQUENCE</scope>
    <source>
        <strain evidence="1">20211129_DDA</strain>
        <tissue evidence="1">Liver</tissue>
    </source>
</reference>
<comment type="caution">
    <text evidence="1">The sequence shown here is derived from an EMBL/GenBank/DDBJ whole genome shotgun (WGS) entry which is preliminary data.</text>
</comment>
<proteinExistence type="predicted"/>
<evidence type="ECO:0000313" key="2">
    <source>
        <dbReference type="Proteomes" id="UP001066276"/>
    </source>
</evidence>
<protein>
    <submittedName>
        <fullName evidence="1">Uncharacterized protein</fullName>
    </submittedName>
</protein>
<evidence type="ECO:0000313" key="1">
    <source>
        <dbReference type="EMBL" id="KAJ1091608.1"/>
    </source>
</evidence>
<name>A0AAV7LQ81_PLEWA</name>
<dbReference type="EMBL" id="JANPWB010000015">
    <property type="protein sequence ID" value="KAJ1091608.1"/>
    <property type="molecule type" value="Genomic_DNA"/>
</dbReference>
<dbReference type="AlphaFoldDB" id="A0AAV7LQ81"/>
<sequence length="121" mass="12983">MHIRWPRAHRSAGHALTMHIRGSRSHDAHPLALPSQIRWPRAHRSASAGLALTDPLALPSEKNTAGPALTLSIAGPALTNARRWPCAHKCPPVALRSQMPAGGPALTNALCSREQFRSAQS</sequence>
<accession>A0AAV7LQ81</accession>
<keyword evidence="2" id="KW-1185">Reference proteome</keyword>
<dbReference type="Proteomes" id="UP001066276">
    <property type="component" value="Chromosome 11"/>
</dbReference>
<organism evidence="1 2">
    <name type="scientific">Pleurodeles waltl</name>
    <name type="common">Iberian ribbed newt</name>
    <dbReference type="NCBI Taxonomy" id="8319"/>
    <lineage>
        <taxon>Eukaryota</taxon>
        <taxon>Metazoa</taxon>
        <taxon>Chordata</taxon>
        <taxon>Craniata</taxon>
        <taxon>Vertebrata</taxon>
        <taxon>Euteleostomi</taxon>
        <taxon>Amphibia</taxon>
        <taxon>Batrachia</taxon>
        <taxon>Caudata</taxon>
        <taxon>Salamandroidea</taxon>
        <taxon>Salamandridae</taxon>
        <taxon>Pleurodelinae</taxon>
        <taxon>Pleurodeles</taxon>
    </lineage>
</organism>